<evidence type="ECO:0000313" key="3">
    <source>
        <dbReference type="Proteomes" id="UP000032180"/>
    </source>
</evidence>
<feature type="compositionally biased region" description="Basic and acidic residues" evidence="1">
    <location>
        <begin position="106"/>
        <end position="124"/>
    </location>
</feature>
<keyword evidence="3" id="KW-1185">Reference proteome</keyword>
<protein>
    <recommendedName>
        <fullName evidence="4">LapB rubredoxin metal binding domain-containing protein</fullName>
    </recommendedName>
</protein>
<dbReference type="Gramene" id="LPERR06G03010.3">
    <property type="protein sequence ID" value="LPERR06G03010.3"/>
    <property type="gene ID" value="LPERR06G03010"/>
</dbReference>
<dbReference type="Proteomes" id="UP000032180">
    <property type="component" value="Chromosome 6"/>
</dbReference>
<reference evidence="2" key="3">
    <citation type="submission" date="2015-04" db="UniProtKB">
        <authorList>
            <consortium name="EnsemblPlants"/>
        </authorList>
    </citation>
    <scope>IDENTIFICATION</scope>
</reference>
<dbReference type="HOGENOM" id="CLU_1134942_0_0_1"/>
<dbReference type="EnsemblPlants" id="LPERR06G03010.3">
    <property type="protein sequence ID" value="LPERR06G03010.3"/>
    <property type="gene ID" value="LPERR06G03010"/>
</dbReference>
<evidence type="ECO:0000256" key="1">
    <source>
        <dbReference type="SAM" id="MobiDB-lite"/>
    </source>
</evidence>
<proteinExistence type="predicted"/>
<name>A0A0D9WLW8_9ORYZ</name>
<dbReference type="AlphaFoldDB" id="A0A0D9WLW8"/>
<sequence>MAPGARQQPSLPQEPAAFTAPGAIKYMKTIHPQEQPVVEHYKLVGYTINCYDPSTDSLGPPTAIPPPPMMPTTQRRRQATRGVGFDPMTGRIVMREQPPYSPTHANSDEDVSKGRKSVREKETTRWSSVAAVRKPGGKARVTYVCSNCGEGLSQWWGVCRLCEATGALTKYYPGAAGADSPALEGAHHAYLSWIPQKSKPMVPQSLQEVTKGLASIVSGTIGAGESSAVVYVSGEEVNEQRGLNG</sequence>
<organism evidence="2 3">
    <name type="scientific">Leersia perrieri</name>
    <dbReference type="NCBI Taxonomy" id="77586"/>
    <lineage>
        <taxon>Eukaryota</taxon>
        <taxon>Viridiplantae</taxon>
        <taxon>Streptophyta</taxon>
        <taxon>Embryophyta</taxon>
        <taxon>Tracheophyta</taxon>
        <taxon>Spermatophyta</taxon>
        <taxon>Magnoliopsida</taxon>
        <taxon>Liliopsida</taxon>
        <taxon>Poales</taxon>
        <taxon>Poaceae</taxon>
        <taxon>BOP clade</taxon>
        <taxon>Oryzoideae</taxon>
        <taxon>Oryzeae</taxon>
        <taxon>Oryzinae</taxon>
        <taxon>Leersia</taxon>
    </lineage>
</organism>
<feature type="region of interest" description="Disordered" evidence="1">
    <location>
        <begin position="95"/>
        <end position="127"/>
    </location>
</feature>
<reference evidence="2 3" key="1">
    <citation type="submission" date="2012-08" db="EMBL/GenBank/DDBJ databases">
        <title>Oryza genome evolution.</title>
        <authorList>
            <person name="Wing R.A."/>
        </authorList>
    </citation>
    <scope>NUCLEOTIDE SEQUENCE</scope>
</reference>
<evidence type="ECO:0008006" key="4">
    <source>
        <dbReference type="Google" id="ProtNLM"/>
    </source>
</evidence>
<evidence type="ECO:0000313" key="2">
    <source>
        <dbReference type="EnsemblPlants" id="LPERR06G03010.3"/>
    </source>
</evidence>
<accession>A0A0D9WLW8</accession>
<reference evidence="3" key="2">
    <citation type="submission" date="2013-12" db="EMBL/GenBank/DDBJ databases">
        <authorList>
            <person name="Yu Y."/>
            <person name="Lee S."/>
            <person name="de Baynast K."/>
            <person name="Wissotski M."/>
            <person name="Liu L."/>
            <person name="Talag J."/>
            <person name="Goicoechea J."/>
            <person name="Angelova A."/>
            <person name="Jetty R."/>
            <person name="Kudrna D."/>
            <person name="Golser W."/>
            <person name="Rivera L."/>
            <person name="Zhang J."/>
            <person name="Wing R."/>
        </authorList>
    </citation>
    <scope>NUCLEOTIDE SEQUENCE</scope>
</reference>